<dbReference type="InterPro" id="IPR010982">
    <property type="entry name" value="Lambda_DNA-bd_dom_sf"/>
</dbReference>
<dbReference type="InterPro" id="IPR011990">
    <property type="entry name" value="TPR-like_helical_dom_sf"/>
</dbReference>
<dbReference type="Pfam" id="PF13424">
    <property type="entry name" value="TPR_12"/>
    <property type="match status" value="1"/>
</dbReference>
<evidence type="ECO:0000259" key="1">
    <source>
        <dbReference type="PROSITE" id="PS50943"/>
    </source>
</evidence>
<sequence length="444" mass="51935">MKVLDIHEIGGIIRKVRKERGLRLEDLADDNISPATISNVERGVSHVKMEKVYYILEKLGIPMEQLPEFLLRERDDQAELKFRLTLIESMNRLDQSESALSLLEKTPIPDDHLYASQAHWLKGTCYLHQRKLNKAEREFFTAIRLANKNETAKIDNIEAYSFKDLSRCSYYNNNLQQALQYADSGLDAFCPAGERPWVKYFLLRNKAIYLERLGRIVESLQIVRDVWEELPQIEPVETRLSFYWLRAELLRRSRDYENAKKFALEGIQLAGINQQYNSALALWSVLGSVHTAQKKWEEAENCFKIALGLPRDRVDEKSFLRACTQLGILYTHQEKWSQAEKYLTQAIQKAEQIEDYMDQMDASLALGRLLVQQNRREEGIACYRRVVELAQKYHTGEKEYEAWHELARCWEGIDEKEFQLCTVNMFTVQETLNQRKAGDLNEVR</sequence>
<proteinExistence type="predicted"/>
<dbReference type="SMART" id="SM00530">
    <property type="entry name" value="HTH_XRE"/>
    <property type="match status" value="1"/>
</dbReference>
<dbReference type="Proteomes" id="UP000186795">
    <property type="component" value="Unassembled WGS sequence"/>
</dbReference>
<dbReference type="SMART" id="SM00028">
    <property type="entry name" value="TPR"/>
    <property type="match status" value="5"/>
</dbReference>
<dbReference type="OrthoDB" id="2985637at2"/>
<keyword evidence="3" id="KW-1185">Reference proteome</keyword>
<evidence type="ECO:0000313" key="3">
    <source>
        <dbReference type="Proteomes" id="UP000186795"/>
    </source>
</evidence>
<dbReference type="Pfam" id="PF13176">
    <property type="entry name" value="TPR_7"/>
    <property type="match status" value="1"/>
</dbReference>
<dbReference type="EMBL" id="FTOD01000003">
    <property type="protein sequence ID" value="SIS65456.1"/>
    <property type="molecule type" value="Genomic_DNA"/>
</dbReference>
<gene>
    <name evidence="2" type="ORF">SAMN05421790_103287</name>
</gene>
<dbReference type="InterPro" id="IPR019734">
    <property type="entry name" value="TPR_rpt"/>
</dbReference>
<dbReference type="SUPFAM" id="SSF47413">
    <property type="entry name" value="lambda repressor-like DNA-binding domains"/>
    <property type="match status" value="1"/>
</dbReference>
<dbReference type="InterPro" id="IPR001387">
    <property type="entry name" value="Cro/C1-type_HTH"/>
</dbReference>
<accession>A0A1N7KVE5</accession>
<dbReference type="SUPFAM" id="SSF48452">
    <property type="entry name" value="TPR-like"/>
    <property type="match status" value="2"/>
</dbReference>
<reference evidence="3" key="1">
    <citation type="submission" date="2017-01" db="EMBL/GenBank/DDBJ databases">
        <authorList>
            <person name="Varghese N."/>
            <person name="Submissions S."/>
        </authorList>
    </citation>
    <scope>NUCLEOTIDE SEQUENCE [LARGE SCALE GENOMIC DNA]</scope>
    <source>
        <strain evidence="3">DSM 45196</strain>
    </source>
</reference>
<feature type="domain" description="HTH cro/C1-type" evidence="1">
    <location>
        <begin position="13"/>
        <end position="66"/>
    </location>
</feature>
<evidence type="ECO:0000313" key="2">
    <source>
        <dbReference type="EMBL" id="SIS65456.1"/>
    </source>
</evidence>
<dbReference type="InterPro" id="IPR053163">
    <property type="entry name" value="HTH-type_regulator_Rgg"/>
</dbReference>
<protein>
    <submittedName>
        <fullName evidence="2">Helix-turn-helix domain-containing protein</fullName>
    </submittedName>
</protein>
<organism evidence="2 3">
    <name type="scientific">Kroppenstedtia eburnea</name>
    <dbReference type="NCBI Taxonomy" id="714067"/>
    <lineage>
        <taxon>Bacteria</taxon>
        <taxon>Bacillati</taxon>
        <taxon>Bacillota</taxon>
        <taxon>Bacilli</taxon>
        <taxon>Bacillales</taxon>
        <taxon>Thermoactinomycetaceae</taxon>
        <taxon>Kroppenstedtia</taxon>
    </lineage>
</organism>
<dbReference type="PROSITE" id="PS50943">
    <property type="entry name" value="HTH_CROC1"/>
    <property type="match status" value="1"/>
</dbReference>
<dbReference type="Gene3D" id="1.10.260.40">
    <property type="entry name" value="lambda repressor-like DNA-binding domains"/>
    <property type="match status" value="1"/>
</dbReference>
<dbReference type="GO" id="GO:0003677">
    <property type="term" value="F:DNA binding"/>
    <property type="evidence" value="ECO:0007669"/>
    <property type="project" value="InterPro"/>
</dbReference>
<dbReference type="Gene3D" id="1.25.40.10">
    <property type="entry name" value="Tetratricopeptide repeat domain"/>
    <property type="match status" value="2"/>
</dbReference>
<name>A0A1N7KVE5_9BACL</name>
<dbReference type="PANTHER" id="PTHR37038">
    <property type="entry name" value="TRANSCRIPTIONAL REGULATOR-RELATED"/>
    <property type="match status" value="1"/>
</dbReference>
<dbReference type="Pfam" id="PF01381">
    <property type="entry name" value="HTH_3"/>
    <property type="match status" value="1"/>
</dbReference>
<dbReference type="CDD" id="cd00093">
    <property type="entry name" value="HTH_XRE"/>
    <property type="match status" value="1"/>
</dbReference>
<dbReference type="AlphaFoldDB" id="A0A1N7KVE5"/>